<accession>A0ABS4K4E3</accession>
<comment type="caution">
    <text evidence="3">The sequence shown here is derived from an EMBL/GenBank/DDBJ whole genome shotgun (WGS) entry which is preliminary data.</text>
</comment>
<sequence>MRKFKIGIIGAGMRAMFLMNEILEREELQVVAISDISEYSMNQLCNKFDKPWDKYTNYIELLSRKDIEGVIILSPDYVHEEQAVAAFQAGKHVFLEKPLAITLEGGILL</sequence>
<dbReference type="InterPro" id="IPR036291">
    <property type="entry name" value="NAD(P)-bd_dom_sf"/>
</dbReference>
<dbReference type="InterPro" id="IPR000683">
    <property type="entry name" value="Gfo/Idh/MocA-like_OxRdtase_N"/>
</dbReference>
<dbReference type="SUPFAM" id="SSF51735">
    <property type="entry name" value="NAD(P)-binding Rossmann-fold domains"/>
    <property type="match status" value="1"/>
</dbReference>
<gene>
    <name evidence="3" type="ORF">J2Z44_002483</name>
</gene>
<evidence type="ECO:0000256" key="1">
    <source>
        <dbReference type="ARBA" id="ARBA00023002"/>
    </source>
</evidence>
<dbReference type="EMBL" id="JAGGLL010000018">
    <property type="protein sequence ID" value="MBP2022660.1"/>
    <property type="molecule type" value="Genomic_DNA"/>
</dbReference>
<evidence type="ECO:0000313" key="3">
    <source>
        <dbReference type="EMBL" id="MBP2022660.1"/>
    </source>
</evidence>
<keyword evidence="4" id="KW-1185">Reference proteome</keyword>
<organism evidence="3 4">
    <name type="scientific">Clostridium punense</name>
    <dbReference type="NCBI Taxonomy" id="1054297"/>
    <lineage>
        <taxon>Bacteria</taxon>
        <taxon>Bacillati</taxon>
        <taxon>Bacillota</taxon>
        <taxon>Clostridia</taxon>
        <taxon>Eubacteriales</taxon>
        <taxon>Clostridiaceae</taxon>
        <taxon>Clostridium</taxon>
    </lineage>
</organism>
<protein>
    <submittedName>
        <fullName evidence="3">Dehydrogenase</fullName>
    </submittedName>
</protein>
<dbReference type="Proteomes" id="UP001519308">
    <property type="component" value="Unassembled WGS sequence"/>
</dbReference>
<evidence type="ECO:0000259" key="2">
    <source>
        <dbReference type="Pfam" id="PF01408"/>
    </source>
</evidence>
<proteinExistence type="predicted"/>
<dbReference type="InterPro" id="IPR050463">
    <property type="entry name" value="Gfo/Idh/MocA_oxidrdct_glycsds"/>
</dbReference>
<feature type="domain" description="Gfo/Idh/MocA-like oxidoreductase N-terminal" evidence="2">
    <location>
        <begin position="4"/>
        <end position="104"/>
    </location>
</feature>
<dbReference type="RefSeq" id="WP_021285280.1">
    <property type="nucleotide sequence ID" value="NZ_JAGGLL010000018.1"/>
</dbReference>
<reference evidence="3 4" key="1">
    <citation type="submission" date="2021-03" db="EMBL/GenBank/DDBJ databases">
        <title>Genomic Encyclopedia of Type Strains, Phase IV (KMG-IV): sequencing the most valuable type-strain genomes for metagenomic binning, comparative biology and taxonomic classification.</title>
        <authorList>
            <person name="Goeker M."/>
        </authorList>
    </citation>
    <scope>NUCLEOTIDE SEQUENCE [LARGE SCALE GENOMIC DNA]</scope>
    <source>
        <strain evidence="3 4">DSM 28650</strain>
    </source>
</reference>
<evidence type="ECO:0000313" key="4">
    <source>
        <dbReference type="Proteomes" id="UP001519308"/>
    </source>
</evidence>
<dbReference type="Gene3D" id="3.40.50.720">
    <property type="entry name" value="NAD(P)-binding Rossmann-like Domain"/>
    <property type="match status" value="1"/>
</dbReference>
<dbReference type="PANTHER" id="PTHR43818:SF11">
    <property type="entry name" value="BCDNA.GH03377"/>
    <property type="match status" value="1"/>
</dbReference>
<name>A0ABS4K4E3_9CLOT</name>
<keyword evidence="1" id="KW-0560">Oxidoreductase</keyword>
<dbReference type="PANTHER" id="PTHR43818">
    <property type="entry name" value="BCDNA.GH03377"/>
    <property type="match status" value="1"/>
</dbReference>
<dbReference type="Pfam" id="PF01408">
    <property type="entry name" value="GFO_IDH_MocA"/>
    <property type="match status" value="1"/>
</dbReference>